<dbReference type="OrthoDB" id="9806864at2"/>
<dbReference type="InterPro" id="IPR055166">
    <property type="entry name" value="Transc_reg_Sar_Rot_HTH"/>
</dbReference>
<dbReference type="GO" id="GO:0003700">
    <property type="term" value="F:DNA-binding transcription factor activity"/>
    <property type="evidence" value="ECO:0007669"/>
    <property type="project" value="InterPro"/>
</dbReference>
<evidence type="ECO:0000256" key="4">
    <source>
        <dbReference type="ARBA" id="ARBA00023125"/>
    </source>
</evidence>
<dbReference type="GO" id="GO:0006950">
    <property type="term" value="P:response to stress"/>
    <property type="evidence" value="ECO:0007669"/>
    <property type="project" value="TreeGrafter"/>
</dbReference>
<sequence length="156" mass="16979">MTRAKPPLPLDDHLCFALYGASMAIGRLYKPILDEWGITYPQYLTLSVLWEEDGQRVGDLAARLDLEPSTMTPLVTRLASAGFVTRERDTVDARQVIVRLTEAGRALADRSRCLGEALVASAGLPLDRLREMTADARRLRDAVSGRGGDAAAPNDG</sequence>
<protein>
    <submittedName>
        <fullName evidence="7">DNA-binding MarR family transcriptional regulator</fullName>
    </submittedName>
</protein>
<dbReference type="GO" id="GO:0003677">
    <property type="term" value="F:DNA binding"/>
    <property type="evidence" value="ECO:0007669"/>
    <property type="project" value="UniProtKB-KW"/>
</dbReference>
<accession>A0A7W6BT21</accession>
<comment type="caution">
    <text evidence="7">The sequence shown here is derived from an EMBL/GenBank/DDBJ whole genome shotgun (WGS) entry which is preliminary data.</text>
</comment>
<dbReference type="PANTHER" id="PTHR33164:SF5">
    <property type="entry name" value="ORGANIC HYDROPEROXIDE RESISTANCE TRANSCRIPTIONAL REGULATOR"/>
    <property type="match status" value="1"/>
</dbReference>
<keyword evidence="3" id="KW-0805">Transcription regulation</keyword>
<dbReference type="Proteomes" id="UP000531216">
    <property type="component" value="Unassembled WGS sequence"/>
</dbReference>
<dbReference type="InterPro" id="IPR000835">
    <property type="entry name" value="HTH_MarR-typ"/>
</dbReference>
<dbReference type="EMBL" id="JACIDO010000009">
    <property type="protein sequence ID" value="MBB3937491.1"/>
    <property type="molecule type" value="Genomic_DNA"/>
</dbReference>
<dbReference type="SMART" id="SM00347">
    <property type="entry name" value="HTH_MARR"/>
    <property type="match status" value="1"/>
</dbReference>
<dbReference type="InterPro" id="IPR039422">
    <property type="entry name" value="MarR/SlyA-like"/>
</dbReference>
<organism evidence="7 8">
    <name type="scientific">Aureimonas phyllosphaerae</name>
    <dbReference type="NCBI Taxonomy" id="1166078"/>
    <lineage>
        <taxon>Bacteria</taxon>
        <taxon>Pseudomonadati</taxon>
        <taxon>Pseudomonadota</taxon>
        <taxon>Alphaproteobacteria</taxon>
        <taxon>Hyphomicrobiales</taxon>
        <taxon>Aurantimonadaceae</taxon>
        <taxon>Aureimonas</taxon>
    </lineage>
</organism>
<evidence type="ECO:0000256" key="2">
    <source>
        <dbReference type="ARBA" id="ARBA00022490"/>
    </source>
</evidence>
<dbReference type="AlphaFoldDB" id="A0A7W6BT21"/>
<dbReference type="SUPFAM" id="SSF46785">
    <property type="entry name" value="Winged helix' DNA-binding domain"/>
    <property type="match status" value="1"/>
</dbReference>
<feature type="domain" description="HTH marR-type" evidence="6">
    <location>
        <begin position="11"/>
        <end position="141"/>
    </location>
</feature>
<comment type="subcellular location">
    <subcellularLocation>
        <location evidence="1">Cytoplasm</location>
    </subcellularLocation>
</comment>
<dbReference type="InterPro" id="IPR036388">
    <property type="entry name" value="WH-like_DNA-bd_sf"/>
</dbReference>
<evidence type="ECO:0000256" key="5">
    <source>
        <dbReference type="ARBA" id="ARBA00023163"/>
    </source>
</evidence>
<dbReference type="GO" id="GO:0005737">
    <property type="term" value="C:cytoplasm"/>
    <property type="evidence" value="ECO:0007669"/>
    <property type="project" value="UniProtKB-SubCell"/>
</dbReference>
<evidence type="ECO:0000256" key="1">
    <source>
        <dbReference type="ARBA" id="ARBA00004496"/>
    </source>
</evidence>
<keyword evidence="5" id="KW-0804">Transcription</keyword>
<reference evidence="7 8" key="1">
    <citation type="submission" date="2020-08" db="EMBL/GenBank/DDBJ databases">
        <title>Genomic Encyclopedia of Type Strains, Phase IV (KMG-IV): sequencing the most valuable type-strain genomes for metagenomic binning, comparative biology and taxonomic classification.</title>
        <authorList>
            <person name="Goeker M."/>
        </authorList>
    </citation>
    <scope>NUCLEOTIDE SEQUENCE [LARGE SCALE GENOMIC DNA]</scope>
    <source>
        <strain evidence="7 8">DSM 25024</strain>
    </source>
</reference>
<dbReference type="Pfam" id="PF22381">
    <property type="entry name" value="Staph_reg_Sar_Rot"/>
    <property type="match status" value="1"/>
</dbReference>
<evidence type="ECO:0000313" key="8">
    <source>
        <dbReference type="Proteomes" id="UP000531216"/>
    </source>
</evidence>
<dbReference type="RefSeq" id="WP_090963799.1">
    <property type="nucleotide sequence ID" value="NZ_FOOA01000010.1"/>
</dbReference>
<gene>
    <name evidence="7" type="ORF">GGR05_003657</name>
</gene>
<dbReference type="Gene3D" id="1.10.10.10">
    <property type="entry name" value="Winged helix-like DNA-binding domain superfamily/Winged helix DNA-binding domain"/>
    <property type="match status" value="1"/>
</dbReference>
<keyword evidence="4 7" id="KW-0238">DNA-binding</keyword>
<keyword evidence="8" id="KW-1185">Reference proteome</keyword>
<evidence type="ECO:0000259" key="6">
    <source>
        <dbReference type="PROSITE" id="PS50995"/>
    </source>
</evidence>
<proteinExistence type="predicted"/>
<evidence type="ECO:0000313" key="7">
    <source>
        <dbReference type="EMBL" id="MBB3937491.1"/>
    </source>
</evidence>
<dbReference type="PANTHER" id="PTHR33164">
    <property type="entry name" value="TRANSCRIPTIONAL REGULATOR, MARR FAMILY"/>
    <property type="match status" value="1"/>
</dbReference>
<name>A0A7W6BT21_9HYPH</name>
<evidence type="ECO:0000256" key="3">
    <source>
        <dbReference type="ARBA" id="ARBA00023015"/>
    </source>
</evidence>
<dbReference type="PROSITE" id="PS50995">
    <property type="entry name" value="HTH_MARR_2"/>
    <property type="match status" value="1"/>
</dbReference>
<keyword evidence="2" id="KW-0963">Cytoplasm</keyword>
<dbReference type="InterPro" id="IPR036390">
    <property type="entry name" value="WH_DNA-bd_sf"/>
</dbReference>